<gene>
    <name evidence="6" type="ORF">WJX72_000011</name>
</gene>
<keyword evidence="3" id="KW-0653">Protein transport</keyword>
<dbReference type="InterPro" id="IPR051519">
    <property type="entry name" value="PDE6D_unc-119_myristoyl-bd"/>
</dbReference>
<dbReference type="GO" id="GO:0005929">
    <property type="term" value="C:cilium"/>
    <property type="evidence" value="ECO:0007669"/>
    <property type="project" value="TreeGrafter"/>
</dbReference>
<dbReference type="PANTHER" id="PTHR12951:SF1">
    <property type="entry name" value="PROTEIN UNC-119 HOMOLOG"/>
    <property type="match status" value="1"/>
</dbReference>
<dbReference type="AlphaFoldDB" id="A0AAW1P309"/>
<proteinExistence type="inferred from homology"/>
<organism evidence="6 7">
    <name type="scientific">[Myrmecia] bisecta</name>
    <dbReference type="NCBI Taxonomy" id="41462"/>
    <lineage>
        <taxon>Eukaryota</taxon>
        <taxon>Viridiplantae</taxon>
        <taxon>Chlorophyta</taxon>
        <taxon>core chlorophytes</taxon>
        <taxon>Trebouxiophyceae</taxon>
        <taxon>Trebouxiales</taxon>
        <taxon>Trebouxiaceae</taxon>
        <taxon>Myrmecia</taxon>
    </lineage>
</organism>
<keyword evidence="7" id="KW-1185">Reference proteome</keyword>
<keyword evidence="2" id="KW-0813">Transport</keyword>
<dbReference type="Proteomes" id="UP001489004">
    <property type="component" value="Unassembled WGS sequence"/>
</dbReference>
<comment type="similarity">
    <text evidence="1">Belongs to the PDE6D/unc-119 family.</text>
</comment>
<evidence type="ECO:0000256" key="3">
    <source>
        <dbReference type="ARBA" id="ARBA00022927"/>
    </source>
</evidence>
<dbReference type="EMBL" id="JALJOR010000017">
    <property type="protein sequence ID" value="KAK9804684.1"/>
    <property type="molecule type" value="Genomic_DNA"/>
</dbReference>
<dbReference type="GO" id="GO:0008289">
    <property type="term" value="F:lipid binding"/>
    <property type="evidence" value="ECO:0007669"/>
    <property type="project" value="UniProtKB-KW"/>
</dbReference>
<evidence type="ECO:0000313" key="6">
    <source>
        <dbReference type="EMBL" id="KAK9804684.1"/>
    </source>
</evidence>
<evidence type="ECO:0000313" key="7">
    <source>
        <dbReference type="Proteomes" id="UP001489004"/>
    </source>
</evidence>
<dbReference type="Gene3D" id="2.70.50.40">
    <property type="entry name" value="GMP phosphodiesterase, delta subunit"/>
    <property type="match status" value="1"/>
</dbReference>
<feature type="domain" description="GMP phosphodiesterase delta subunit" evidence="5">
    <location>
        <begin position="29"/>
        <end position="184"/>
    </location>
</feature>
<dbReference type="FunFam" id="2.70.50.40:FF:000003">
    <property type="entry name" value="UNC119 homologue, putative"/>
    <property type="match status" value="1"/>
</dbReference>
<dbReference type="InterPro" id="IPR014756">
    <property type="entry name" value="Ig_E-set"/>
</dbReference>
<dbReference type="SUPFAM" id="SSF81296">
    <property type="entry name" value="E set domains"/>
    <property type="match status" value="1"/>
</dbReference>
<keyword evidence="4" id="KW-0446">Lipid-binding</keyword>
<dbReference type="Pfam" id="PF05351">
    <property type="entry name" value="GMP_PDE_delta"/>
    <property type="match status" value="1"/>
</dbReference>
<reference evidence="6 7" key="1">
    <citation type="journal article" date="2024" name="Nat. Commun.">
        <title>Phylogenomics reveals the evolutionary origins of lichenization in chlorophyte algae.</title>
        <authorList>
            <person name="Puginier C."/>
            <person name="Libourel C."/>
            <person name="Otte J."/>
            <person name="Skaloud P."/>
            <person name="Haon M."/>
            <person name="Grisel S."/>
            <person name="Petersen M."/>
            <person name="Berrin J.G."/>
            <person name="Delaux P.M."/>
            <person name="Dal Grande F."/>
            <person name="Keller J."/>
        </authorList>
    </citation>
    <scope>NUCLEOTIDE SEQUENCE [LARGE SCALE GENOMIC DNA]</scope>
    <source>
        <strain evidence="6 7">SAG 2043</strain>
    </source>
</reference>
<evidence type="ECO:0000259" key="5">
    <source>
        <dbReference type="Pfam" id="PF05351"/>
    </source>
</evidence>
<dbReference type="GO" id="GO:0042953">
    <property type="term" value="P:lipoprotein transport"/>
    <property type="evidence" value="ECO:0007669"/>
    <property type="project" value="TreeGrafter"/>
</dbReference>
<name>A0AAW1P309_9CHLO</name>
<evidence type="ECO:0000256" key="2">
    <source>
        <dbReference type="ARBA" id="ARBA00022448"/>
    </source>
</evidence>
<dbReference type="InterPro" id="IPR037036">
    <property type="entry name" value="PDED_dom_sf"/>
</dbReference>
<protein>
    <recommendedName>
        <fullName evidence="5">GMP phosphodiesterase delta subunit domain-containing protein</fullName>
    </recommendedName>
</protein>
<dbReference type="GO" id="GO:0060271">
    <property type="term" value="P:cilium assembly"/>
    <property type="evidence" value="ECO:0007669"/>
    <property type="project" value="TreeGrafter"/>
</dbReference>
<dbReference type="PANTHER" id="PTHR12951">
    <property type="entry name" value="RETINAL PROTEIN 4"/>
    <property type="match status" value="1"/>
</dbReference>
<dbReference type="InterPro" id="IPR008015">
    <property type="entry name" value="PDED_dom"/>
</dbReference>
<comment type="caution">
    <text evidence="6">The sequence shown here is derived from an EMBL/GenBank/DDBJ whole genome shotgun (WGS) entry which is preliminary data.</text>
</comment>
<evidence type="ECO:0000256" key="4">
    <source>
        <dbReference type="ARBA" id="ARBA00023121"/>
    </source>
</evidence>
<evidence type="ECO:0000256" key="1">
    <source>
        <dbReference type="ARBA" id="ARBA00008102"/>
    </source>
</evidence>
<sequence length="189" mass="21406">MVAGAPPVTPEHVLQHRAPAPGYLCPLSANTYDVEFVEFEIRDYETGASVFKVSRPPGAPPVPKHIDPALEDQVRQVRYAFPEEFLRAQGIRTALKFKVGDEPVPDFRMIERHYFQGELLRSFDFNFGFCIPNSTNTWEAVYPMPENSPARIKALVASPYAHVSDSFYFSGQQLIMHNKAQYRYVPTGP</sequence>
<accession>A0AAW1P309</accession>